<evidence type="ECO:0000313" key="2">
    <source>
        <dbReference type="EMBL" id="KQC29024.1"/>
    </source>
</evidence>
<dbReference type="RefSeq" id="WP_055392573.1">
    <property type="nucleotide sequence ID" value="NZ_LCTZ01000002.1"/>
</dbReference>
<keyword evidence="1" id="KW-0472">Membrane</keyword>
<comment type="caution">
    <text evidence="2">The sequence shown here is derived from an EMBL/GenBank/DDBJ whole genome shotgun (WGS) entry which is preliminary data.</text>
</comment>
<dbReference type="Proteomes" id="UP000050827">
    <property type="component" value="Unassembled WGS sequence"/>
</dbReference>
<keyword evidence="1" id="KW-0812">Transmembrane</keyword>
<dbReference type="AlphaFoldDB" id="A0A0Q1BWN0"/>
<keyword evidence="1" id="KW-1133">Transmembrane helix</keyword>
<reference evidence="2 3" key="1">
    <citation type="submission" date="2015-04" db="EMBL/GenBank/DDBJ databases">
        <title>Complete genome of flavobacterium.</title>
        <authorList>
            <person name="Kwon Y.M."/>
            <person name="Kim S.-J."/>
        </authorList>
    </citation>
    <scope>NUCLEOTIDE SEQUENCE [LARGE SCALE GENOMIC DNA]</scope>
    <source>
        <strain evidence="2 3">DK169</strain>
    </source>
</reference>
<keyword evidence="3" id="KW-1185">Reference proteome</keyword>
<organism evidence="2 3">
    <name type="scientific">Flagellimonas eckloniae</name>
    <dbReference type="NCBI Taxonomy" id="346185"/>
    <lineage>
        <taxon>Bacteria</taxon>
        <taxon>Pseudomonadati</taxon>
        <taxon>Bacteroidota</taxon>
        <taxon>Flavobacteriia</taxon>
        <taxon>Flavobacteriales</taxon>
        <taxon>Flavobacteriaceae</taxon>
        <taxon>Flagellimonas</taxon>
    </lineage>
</organism>
<gene>
    <name evidence="2" type="ORF">AAY42_03265</name>
</gene>
<evidence type="ECO:0000256" key="1">
    <source>
        <dbReference type="SAM" id="Phobius"/>
    </source>
</evidence>
<feature type="transmembrane region" description="Helical" evidence="1">
    <location>
        <begin position="7"/>
        <end position="23"/>
    </location>
</feature>
<name>A0A0Q1BWN0_9FLAO</name>
<proteinExistence type="predicted"/>
<protein>
    <submittedName>
        <fullName evidence="2">Uncharacterized protein</fullName>
    </submittedName>
</protein>
<dbReference type="STRING" id="346185.AAY42_03265"/>
<sequence length="231" mass="26480">MKRILKIIGFFVMGFLLILWYIHEPLPQGTSGPQADQLAYKMLNALNYQKYKDTRFLEWSYRNAANQYKWGKQKGIVEVKWDDYKVTLNLTNNSESKVTKSGESIYGKKEKKLVTKALKMFHNDSFWLVAPYKVFDKGTTRSIVVLEDGSQALLVSYSKGGTTPGDSYLWKLNPHGFPSSFKMWVKIIPLGGLEVTWEDWQVMESGAFLPKTHKLGPLELSMGNVKGYNFN</sequence>
<accession>A0A0Q1BWN0</accession>
<dbReference type="OrthoDB" id="933657at2"/>
<evidence type="ECO:0000313" key="3">
    <source>
        <dbReference type="Proteomes" id="UP000050827"/>
    </source>
</evidence>
<dbReference type="EMBL" id="LCTZ01000002">
    <property type="protein sequence ID" value="KQC29024.1"/>
    <property type="molecule type" value="Genomic_DNA"/>
</dbReference>
<dbReference type="PATRIC" id="fig|1547436.3.peg.686"/>